<accession>I7A1H9</accession>
<dbReference type="RefSeq" id="WP_014856505.1">
    <property type="nucleotide sequence ID" value="NC_018178.1"/>
</dbReference>
<dbReference type="Pfam" id="PF06888">
    <property type="entry name" value="Put_Phosphatase"/>
    <property type="match status" value="1"/>
</dbReference>
<evidence type="ECO:0000313" key="6">
    <source>
        <dbReference type="Proteomes" id="UP000009011"/>
    </source>
</evidence>
<evidence type="ECO:0000256" key="2">
    <source>
        <dbReference type="ARBA" id="ARBA00022723"/>
    </source>
</evidence>
<organism evidence="5 6">
    <name type="scientific">Melioribacter roseus (strain DSM 23840 / JCM 17771 / VKM B-2668 / P3M-2)</name>
    <dbReference type="NCBI Taxonomy" id="1191523"/>
    <lineage>
        <taxon>Bacteria</taxon>
        <taxon>Pseudomonadati</taxon>
        <taxon>Ignavibacteriota</taxon>
        <taxon>Ignavibacteria</taxon>
        <taxon>Ignavibacteriales</taxon>
        <taxon>Melioribacteraceae</taxon>
        <taxon>Melioribacter</taxon>
    </lineage>
</organism>
<dbReference type="AlphaFoldDB" id="I7A1H9"/>
<keyword evidence="3" id="KW-0378">Hydrolase</keyword>
<dbReference type="GO" id="GO:0046872">
    <property type="term" value="F:metal ion binding"/>
    <property type="evidence" value="ECO:0007669"/>
    <property type="project" value="UniProtKB-KW"/>
</dbReference>
<dbReference type="Gene3D" id="3.40.50.1000">
    <property type="entry name" value="HAD superfamily/HAD-like"/>
    <property type="match status" value="1"/>
</dbReference>
<dbReference type="EMBL" id="CP003557">
    <property type="protein sequence ID" value="AFN75073.1"/>
    <property type="molecule type" value="Genomic_DNA"/>
</dbReference>
<dbReference type="GO" id="GO:0016791">
    <property type="term" value="F:phosphatase activity"/>
    <property type="evidence" value="ECO:0007669"/>
    <property type="project" value="InterPro"/>
</dbReference>
<dbReference type="KEGG" id="mro:MROS_1840"/>
<dbReference type="NCBIfam" id="TIGR01489">
    <property type="entry name" value="DKMTPPase-SF"/>
    <property type="match status" value="1"/>
</dbReference>
<reference evidence="5 6" key="1">
    <citation type="journal article" date="2013" name="PLoS ONE">
        <title>Genomic analysis of Melioribacter roseus, facultatively anaerobic organotrophic bacterium representing a novel deep lineage within Bacteriodetes/Chlorobi group.</title>
        <authorList>
            <person name="Kadnikov V.V."/>
            <person name="Mardanov A.V."/>
            <person name="Podosokorskaya O.A."/>
            <person name="Gavrilov S.N."/>
            <person name="Kublanov I.V."/>
            <person name="Beletsky A.V."/>
            <person name="Bonch-Osmolovskaya E.A."/>
            <person name="Ravin N.V."/>
        </authorList>
    </citation>
    <scope>NUCLEOTIDE SEQUENCE [LARGE SCALE GENOMIC DNA]</scope>
    <source>
        <strain evidence="6">JCM 17771 / P3M-2</strain>
    </source>
</reference>
<gene>
    <name evidence="5" type="ordered locus">MROS_1840</name>
</gene>
<dbReference type="NCBIfam" id="TIGR01488">
    <property type="entry name" value="HAD-SF-IB"/>
    <property type="match status" value="1"/>
</dbReference>
<evidence type="ECO:0000256" key="1">
    <source>
        <dbReference type="ARBA" id="ARBA00001946"/>
    </source>
</evidence>
<dbReference type="InterPro" id="IPR023214">
    <property type="entry name" value="HAD_sf"/>
</dbReference>
<dbReference type="InterPro" id="IPR016965">
    <property type="entry name" value="Pase_PHOSPHO-typ"/>
</dbReference>
<dbReference type="SUPFAM" id="SSF56784">
    <property type="entry name" value="HAD-like"/>
    <property type="match status" value="1"/>
</dbReference>
<dbReference type="InterPro" id="IPR050849">
    <property type="entry name" value="HAD-like_hydrolase_phosphatase"/>
</dbReference>
<sequence length="241" mass="28570">MNTNKTFKIFVDFDGTITKKDVGEILFLQFGNAEKAKEIVQDWIDRKINSRESWRLLCRTVEKLDKNEFDRFIDSQEIDESFKTFVDYCNADKHEIRIVSDGLDYYIDRILNRNGLSFVERFSNKLAFDDNGGFYPEFPYTDEECDRCANCKRNHIINYSGDEDYTVYIGDGYSDLCPAQYCDFIFAKGSLLRYCEINRITYFPFENFIDVINKLNELAARKRLKKRFQAQLKRKEVYIQG</sequence>
<evidence type="ECO:0000256" key="3">
    <source>
        <dbReference type="ARBA" id="ARBA00022801"/>
    </source>
</evidence>
<keyword evidence="4" id="KW-0460">Magnesium</keyword>
<dbReference type="Gene3D" id="3.90.1470.20">
    <property type="match status" value="1"/>
</dbReference>
<keyword evidence="2" id="KW-0479">Metal-binding</keyword>
<evidence type="ECO:0000256" key="4">
    <source>
        <dbReference type="ARBA" id="ARBA00022842"/>
    </source>
</evidence>
<dbReference type="eggNOG" id="COG4359">
    <property type="taxonomic scope" value="Bacteria"/>
</dbReference>
<protein>
    <submittedName>
        <fullName evidence="5">Phosphoserine phosphatase</fullName>
    </submittedName>
</protein>
<dbReference type="STRING" id="1191523.MROS_1840"/>
<dbReference type="OrthoDB" id="9790031at2"/>
<comment type="cofactor">
    <cofactor evidence="1">
        <name>Mg(2+)</name>
        <dbReference type="ChEBI" id="CHEBI:18420"/>
    </cofactor>
</comment>
<dbReference type="PATRIC" id="fig|1191523.3.peg.1951"/>
<dbReference type="Proteomes" id="UP000009011">
    <property type="component" value="Chromosome"/>
</dbReference>
<dbReference type="HOGENOM" id="CLU_058495_2_0_10"/>
<keyword evidence="6" id="KW-1185">Reference proteome</keyword>
<dbReference type="InterPro" id="IPR006384">
    <property type="entry name" value="HAD_hydro_PyrdxlP_Pase-like"/>
</dbReference>
<dbReference type="InterPro" id="IPR036412">
    <property type="entry name" value="HAD-like_sf"/>
</dbReference>
<dbReference type="PANTHER" id="PTHR28181:SF2">
    <property type="entry name" value="PHOSPHORIC MONOESTER HYDROLASE"/>
    <property type="match status" value="1"/>
</dbReference>
<evidence type="ECO:0000313" key="5">
    <source>
        <dbReference type="EMBL" id="AFN75073.1"/>
    </source>
</evidence>
<proteinExistence type="predicted"/>
<dbReference type="PANTHER" id="PTHR28181">
    <property type="entry name" value="UPF0655 PROTEIN YCR015C"/>
    <property type="match status" value="1"/>
</dbReference>
<name>I7A1H9_MELRP</name>